<reference evidence="1" key="1">
    <citation type="submission" date="2024-01" db="EMBL/GenBank/DDBJ databases">
        <title>The diversity of rhizobia nodulating Mimosa spp. in eleven states of Brazil covering several biomes is determined by host plant, location, and edaphic factors.</title>
        <authorList>
            <person name="Rouws L."/>
            <person name="Barauna A."/>
            <person name="Beukes C."/>
            <person name="De Faria S.M."/>
            <person name="Gross E."/>
            <person name="Dos Reis Junior F.B."/>
            <person name="Simon M."/>
            <person name="Maluk M."/>
            <person name="Odee D.W."/>
            <person name="Kenicer G."/>
            <person name="Young J.P.W."/>
            <person name="Reis V.M."/>
            <person name="Zilli J."/>
            <person name="James E.K."/>
        </authorList>
    </citation>
    <scope>NUCLEOTIDE SEQUENCE</scope>
    <source>
        <strain evidence="1">JPY452</strain>
    </source>
</reference>
<gene>
    <name evidence="1" type="ORF">VSR83_09710</name>
</gene>
<evidence type="ECO:0000313" key="1">
    <source>
        <dbReference type="EMBL" id="MEM5400358.1"/>
    </source>
</evidence>
<dbReference type="Proteomes" id="UP001392318">
    <property type="component" value="Unassembled WGS sequence"/>
</dbReference>
<dbReference type="EMBL" id="JAYMRU010000005">
    <property type="protein sequence ID" value="MEM5400358.1"/>
    <property type="molecule type" value="Genomic_DNA"/>
</dbReference>
<name>A0ACC6RGK0_9BURK</name>
<organism evidence="1 2">
    <name type="scientific">Paraburkholderia unamae</name>
    <dbReference type="NCBI Taxonomy" id="219649"/>
    <lineage>
        <taxon>Bacteria</taxon>
        <taxon>Pseudomonadati</taxon>
        <taxon>Pseudomonadota</taxon>
        <taxon>Betaproteobacteria</taxon>
        <taxon>Burkholderiales</taxon>
        <taxon>Burkholderiaceae</taxon>
        <taxon>Paraburkholderia</taxon>
    </lineage>
</organism>
<evidence type="ECO:0000313" key="2">
    <source>
        <dbReference type="Proteomes" id="UP001392318"/>
    </source>
</evidence>
<keyword evidence="2" id="KW-1185">Reference proteome</keyword>
<comment type="caution">
    <text evidence="1">The sequence shown here is derived from an EMBL/GenBank/DDBJ whole genome shotgun (WGS) entry which is preliminary data.</text>
</comment>
<proteinExistence type="predicted"/>
<accession>A0ACC6RGK0</accession>
<sequence length="457" mass="48619">MYRTGSSRRIRIGAGAGYSGDRIEPAVELAEHGALDYLVFECLAERTVAIAQQTRRHDPALGYDPLLEARMRAVLPVAVRNRVRIISNMGAANPRAAAIRTAQTAQELGLGGLKIAAVTGDDVLDVVLRSQLRFEESGDDVSRYTDRIVSANAYLGAAPIVDALAAGADIVLTGRVADPSLFTAPLIHEFGWRMDDWNTLGQATVVGHLLECAGQVTGGYFADPGFKDVPDLARLGFPIGEVSADGSVVVTKVPHAGGCVTEATCKEQLLYEIHDPQRYLQPDVVADFSGVRVVEEARDRVRVTGGRGSTRTGTLKVSVAYVDGYIGEGQISYGGPGAVERARLALDIVRERLATTGVDTSELRFDLIGVNALYGDALAARHDAPYEVRVRVAGRAANAKEAARIGNEVETLYTNGPAGGGGVTKSTREVLAVQSVLVPREQVVPVFQVVEASDETA</sequence>
<protein>
    <submittedName>
        <fullName evidence="1">Acyclic terpene utilization AtuA family protein</fullName>
    </submittedName>
</protein>